<dbReference type="SUPFAM" id="SSF57586">
    <property type="entry name" value="TNF receptor-like"/>
    <property type="match status" value="1"/>
</dbReference>
<accession>A0ABP0FJ68</accession>
<feature type="compositionally biased region" description="Polar residues" evidence="8">
    <location>
        <begin position="204"/>
        <end position="215"/>
    </location>
</feature>
<dbReference type="Gene3D" id="2.10.50.10">
    <property type="entry name" value="Tumor Necrosis Factor Receptor, subunit A, domain 2"/>
    <property type="match status" value="1"/>
</dbReference>
<evidence type="ECO:0000256" key="3">
    <source>
        <dbReference type="ARBA" id="ARBA00022703"/>
    </source>
</evidence>
<keyword evidence="9" id="KW-0472">Membrane</keyword>
<evidence type="ECO:0000256" key="6">
    <source>
        <dbReference type="ARBA" id="ARBA00023157"/>
    </source>
</evidence>
<comment type="caution">
    <text evidence="12">The sequence shown here is derived from an EMBL/GenBank/DDBJ whole genome shotgun (WGS) entry which is preliminary data.</text>
</comment>
<evidence type="ECO:0000256" key="9">
    <source>
        <dbReference type="SAM" id="Phobius"/>
    </source>
</evidence>
<feature type="transmembrane region" description="Helical" evidence="9">
    <location>
        <begin position="233"/>
        <end position="256"/>
    </location>
</feature>
<dbReference type="PANTHER" id="PTHR23097">
    <property type="entry name" value="TUMOR NECROSIS FACTOR RECEPTOR SUPERFAMILY MEMBER"/>
    <property type="match status" value="1"/>
</dbReference>
<keyword evidence="5" id="KW-0677">Repeat</keyword>
<evidence type="ECO:0000313" key="13">
    <source>
        <dbReference type="Proteomes" id="UP001642483"/>
    </source>
</evidence>
<evidence type="ECO:0000256" key="7">
    <source>
        <dbReference type="ARBA" id="ARBA00023180"/>
    </source>
</evidence>
<evidence type="ECO:0000256" key="4">
    <source>
        <dbReference type="ARBA" id="ARBA00022729"/>
    </source>
</evidence>
<keyword evidence="13" id="KW-1185">Reference proteome</keyword>
<keyword evidence="7" id="KW-0325">Glycoprotein</keyword>
<evidence type="ECO:0000259" key="11">
    <source>
        <dbReference type="SMART" id="SM00208"/>
    </source>
</evidence>
<evidence type="ECO:0000256" key="10">
    <source>
        <dbReference type="SAM" id="SignalP"/>
    </source>
</evidence>
<protein>
    <recommendedName>
        <fullName evidence="11">TNFR-Cys domain-containing protein</fullName>
    </recommendedName>
</protein>
<reference evidence="12 13" key="1">
    <citation type="submission" date="2024-02" db="EMBL/GenBank/DDBJ databases">
        <authorList>
            <person name="Daric V."/>
            <person name="Darras S."/>
        </authorList>
    </citation>
    <scope>NUCLEOTIDE SEQUENCE [LARGE SCALE GENOMIC DNA]</scope>
</reference>
<feature type="domain" description="TNFR-Cys" evidence="11">
    <location>
        <begin position="138"/>
        <end position="173"/>
    </location>
</feature>
<keyword evidence="6" id="KW-1015">Disulfide bond</keyword>
<dbReference type="PANTHER" id="PTHR23097:SF181">
    <property type="entry name" value="CASPASE-8-LIKE"/>
    <property type="match status" value="1"/>
</dbReference>
<keyword evidence="2" id="KW-0964">Secreted</keyword>
<keyword evidence="3" id="KW-0053">Apoptosis</keyword>
<comment type="subcellular location">
    <subcellularLocation>
        <location evidence="1">Secreted</location>
    </subcellularLocation>
</comment>
<dbReference type="EMBL" id="CAWYQH010000068">
    <property type="protein sequence ID" value="CAK8679720.1"/>
    <property type="molecule type" value="Genomic_DNA"/>
</dbReference>
<dbReference type="InterPro" id="IPR001368">
    <property type="entry name" value="TNFR/NGFR_Cys_rich_reg"/>
</dbReference>
<feature type="signal peptide" evidence="10">
    <location>
        <begin position="1"/>
        <end position="18"/>
    </location>
</feature>
<gene>
    <name evidence="12" type="ORF">CVLEPA_LOCUS9971</name>
</gene>
<evidence type="ECO:0000256" key="8">
    <source>
        <dbReference type="SAM" id="MobiDB-lite"/>
    </source>
</evidence>
<keyword evidence="4 10" id="KW-0732">Signal</keyword>
<organism evidence="12 13">
    <name type="scientific">Clavelina lepadiformis</name>
    <name type="common">Light-bulb sea squirt</name>
    <name type="synonym">Ascidia lepadiformis</name>
    <dbReference type="NCBI Taxonomy" id="159417"/>
    <lineage>
        <taxon>Eukaryota</taxon>
        <taxon>Metazoa</taxon>
        <taxon>Chordata</taxon>
        <taxon>Tunicata</taxon>
        <taxon>Ascidiacea</taxon>
        <taxon>Aplousobranchia</taxon>
        <taxon>Clavelinidae</taxon>
        <taxon>Clavelina</taxon>
    </lineage>
</organism>
<feature type="chain" id="PRO_5047083231" description="TNFR-Cys domain-containing protein" evidence="10">
    <location>
        <begin position="19"/>
        <end position="504"/>
    </location>
</feature>
<keyword evidence="9" id="KW-0812">Transmembrane</keyword>
<feature type="compositionally biased region" description="Low complexity" evidence="8">
    <location>
        <begin position="364"/>
        <end position="373"/>
    </location>
</feature>
<dbReference type="SMART" id="SM00208">
    <property type="entry name" value="TNFR"/>
    <property type="match status" value="2"/>
</dbReference>
<keyword evidence="9" id="KW-1133">Transmembrane helix</keyword>
<sequence length="504" mass="56694">MKVLLIYDLLSLLAVVYAKPSKRRNIADSGHLEAEKDILIDACPRIKKPLDPLKYKLLPTLIDGQMEMCCGCDDGELNVGPCTPGKPETTRCVPCPDRTYNAELAHNKTQCKRHVNMVCPPDRILVDGGKTEKHRCDCREGSFLHNGKCRPHTPCPMHYGVKIRGNFERDTVCEKCRVGYDSPDVSATAICTLILYRTTRTSDVTEPPRTITSHRSPPPSSENLKSEPDNNGGVALILVIFIVIFIAVIVVLLCCYKRILPKRFRNFLSRNNRSEGVEAKENEAGQLLDSNDAVNKGSRNISIASFSNVDEDEDVKRSEDLQQKSSSVKGSSKHENVKDYEVVECHSLQFSAPVAEDGLLKARPTSAAPSTSSLSGHRASYSPPFSDQFTRKMRDLGNDLSEAFSPQDINIFFRKFSKAKYPENVIHYIELGPDRPRPSEKFIKLFNELMKHGEDHFNPKLIHGCFEKKDWMTYALVVEEKFPELRIASYKNSPHYSRADVSQS</sequence>
<evidence type="ECO:0000256" key="2">
    <source>
        <dbReference type="ARBA" id="ARBA00022525"/>
    </source>
</evidence>
<proteinExistence type="predicted"/>
<feature type="region of interest" description="Disordered" evidence="8">
    <location>
        <begin position="363"/>
        <end position="382"/>
    </location>
</feature>
<evidence type="ECO:0000256" key="5">
    <source>
        <dbReference type="ARBA" id="ARBA00022737"/>
    </source>
</evidence>
<evidence type="ECO:0000313" key="12">
    <source>
        <dbReference type="EMBL" id="CAK8679720.1"/>
    </source>
</evidence>
<feature type="domain" description="TNFR-Cys" evidence="11">
    <location>
        <begin position="95"/>
        <end position="136"/>
    </location>
</feature>
<evidence type="ECO:0000256" key="1">
    <source>
        <dbReference type="ARBA" id="ARBA00004613"/>
    </source>
</evidence>
<dbReference type="InterPro" id="IPR052459">
    <property type="entry name" value="TNFRSF_decoy_receptor"/>
</dbReference>
<name>A0ABP0FJ68_CLALP</name>
<feature type="region of interest" description="Disordered" evidence="8">
    <location>
        <begin position="314"/>
        <end position="333"/>
    </location>
</feature>
<feature type="region of interest" description="Disordered" evidence="8">
    <location>
        <begin position="204"/>
        <end position="227"/>
    </location>
</feature>
<dbReference type="Proteomes" id="UP001642483">
    <property type="component" value="Unassembled WGS sequence"/>
</dbReference>